<evidence type="ECO:0000313" key="5">
    <source>
        <dbReference type="Proteomes" id="UP000183805"/>
    </source>
</evidence>
<protein>
    <recommendedName>
        <fullName evidence="7">Lipoprotein</fullName>
    </recommendedName>
</protein>
<proteinExistence type="predicted"/>
<dbReference type="GeneID" id="99506661"/>
<evidence type="ECO:0000313" key="3">
    <source>
        <dbReference type="EMBL" id="AXV66383.1"/>
    </source>
</evidence>
<feature type="chain" id="PRO_5042086037" description="Lipoprotein" evidence="2">
    <location>
        <begin position="18"/>
        <end position="82"/>
    </location>
</feature>
<evidence type="ECO:0000256" key="1">
    <source>
        <dbReference type="SAM" id="MobiDB-lite"/>
    </source>
</evidence>
<accession>A0AAD0WDF1</accession>
<reference evidence="3 6" key="2">
    <citation type="submission" date="2018-08" db="EMBL/GenBank/DDBJ databases">
        <title>Draft genome sequence of Pseudoalteromonas donghaensis HJ51.</title>
        <authorList>
            <person name="Oh J."/>
            <person name="Roh D."/>
        </authorList>
    </citation>
    <scope>NUCLEOTIDE SEQUENCE [LARGE SCALE GENOMIC DNA]</scope>
    <source>
        <strain evidence="3 6">HJ51</strain>
    </source>
</reference>
<keyword evidence="5" id="KW-1185">Reference proteome</keyword>
<evidence type="ECO:0000313" key="4">
    <source>
        <dbReference type="EMBL" id="SFT83084.1"/>
    </source>
</evidence>
<feature type="compositionally biased region" description="Basic and acidic residues" evidence="1">
    <location>
        <begin position="68"/>
        <end position="82"/>
    </location>
</feature>
<keyword evidence="2" id="KW-0732">Signal</keyword>
<feature type="region of interest" description="Disordered" evidence="1">
    <location>
        <begin position="51"/>
        <end position="82"/>
    </location>
</feature>
<dbReference type="RefSeq" id="WP_051501928.1">
    <property type="nucleotide sequence ID" value="NZ_CP032090.1"/>
</dbReference>
<dbReference type="Proteomes" id="UP000264605">
    <property type="component" value="Chromosome"/>
</dbReference>
<sequence length="82" mass="9007">MKVTPILLILLMLTGCASQEVREGSANEVYAEHECLGGELETDYSYTIFSTDEDDSSKGSVTSTCHPVKTETEFERDLRNGG</sequence>
<feature type="signal peptide" evidence="2">
    <location>
        <begin position="1"/>
        <end position="17"/>
    </location>
</feature>
<organism evidence="3 6">
    <name type="scientific">Pseudoalteromonas lipolytica</name>
    <dbReference type="NCBI Taxonomy" id="570156"/>
    <lineage>
        <taxon>Bacteria</taxon>
        <taxon>Pseudomonadati</taxon>
        <taxon>Pseudomonadota</taxon>
        <taxon>Gammaproteobacteria</taxon>
        <taxon>Alteromonadales</taxon>
        <taxon>Pseudoalteromonadaceae</taxon>
        <taxon>Pseudoalteromonas</taxon>
    </lineage>
</organism>
<dbReference type="AlphaFoldDB" id="A0AAD0WDF1"/>
<reference evidence="4 5" key="1">
    <citation type="submission" date="2016-10" db="EMBL/GenBank/DDBJ databases">
        <authorList>
            <person name="Varghese N."/>
            <person name="Submissions S."/>
        </authorList>
    </citation>
    <scope>NUCLEOTIDE SEQUENCE [LARGE SCALE GENOMIC DNA]</scope>
    <source>
        <strain evidence="4 5">CGMCC 1.8499</strain>
    </source>
</reference>
<dbReference type="EMBL" id="FPAZ01000011">
    <property type="protein sequence ID" value="SFT83084.1"/>
    <property type="molecule type" value="Genomic_DNA"/>
</dbReference>
<evidence type="ECO:0000313" key="6">
    <source>
        <dbReference type="Proteomes" id="UP000264605"/>
    </source>
</evidence>
<dbReference type="KEGG" id="pdj:D0907_14380"/>
<dbReference type="PROSITE" id="PS51257">
    <property type="entry name" value="PROKAR_LIPOPROTEIN"/>
    <property type="match status" value="1"/>
</dbReference>
<evidence type="ECO:0008006" key="7">
    <source>
        <dbReference type="Google" id="ProtNLM"/>
    </source>
</evidence>
<gene>
    <name evidence="3" type="ORF">D0907_14380</name>
    <name evidence="4" type="ORF">SAMN04487854_11157</name>
</gene>
<dbReference type="Proteomes" id="UP000183805">
    <property type="component" value="Unassembled WGS sequence"/>
</dbReference>
<name>A0AAD0WDF1_9GAMM</name>
<evidence type="ECO:0000256" key="2">
    <source>
        <dbReference type="SAM" id="SignalP"/>
    </source>
</evidence>
<dbReference type="EMBL" id="CP032090">
    <property type="protein sequence ID" value="AXV66383.1"/>
    <property type="molecule type" value="Genomic_DNA"/>
</dbReference>